<dbReference type="EMBL" id="JACYFG010000013">
    <property type="protein sequence ID" value="MBD5779774.1"/>
    <property type="molecule type" value="Genomic_DNA"/>
</dbReference>
<evidence type="ECO:0000259" key="1">
    <source>
        <dbReference type="Pfam" id="PF01814"/>
    </source>
</evidence>
<dbReference type="InterPro" id="IPR012312">
    <property type="entry name" value="Hemerythrin-like"/>
</dbReference>
<dbReference type="RefSeq" id="WP_191616899.1">
    <property type="nucleotide sequence ID" value="NZ_JACYFG010000013.1"/>
</dbReference>
<dbReference type="Pfam" id="PF01814">
    <property type="entry name" value="Hemerythrin"/>
    <property type="match status" value="1"/>
</dbReference>
<dbReference type="AlphaFoldDB" id="A0A927IHF4"/>
<evidence type="ECO:0000313" key="3">
    <source>
        <dbReference type="Proteomes" id="UP000622317"/>
    </source>
</evidence>
<protein>
    <submittedName>
        <fullName evidence="2">Hemerythrin domain-containing protein</fullName>
    </submittedName>
</protein>
<sequence>MQRNAHKLLRRLRTSSLDKVARHVTRAHRLLENDQLTNLQQAFIRLPYTIDPSALILFDEISLALQDFVRELLQHYILEEDVYGECHHSLGTSRIDKATSNRLRYQHQSLQESLSDLQSLTNHLTEVAGTADAHRFHRLLDELADNLHEQILAEDKVLLPRSSLN</sequence>
<proteinExistence type="predicted"/>
<dbReference type="Proteomes" id="UP000622317">
    <property type="component" value="Unassembled WGS sequence"/>
</dbReference>
<name>A0A927IHF4_9BACT</name>
<dbReference type="Gene3D" id="1.20.120.520">
    <property type="entry name" value="nmb1532 protein domain like"/>
    <property type="match status" value="1"/>
</dbReference>
<comment type="caution">
    <text evidence="2">The sequence shown here is derived from an EMBL/GenBank/DDBJ whole genome shotgun (WGS) entry which is preliminary data.</text>
</comment>
<accession>A0A927IHF4</accession>
<gene>
    <name evidence="2" type="ORF">IEN85_09745</name>
</gene>
<reference evidence="2" key="1">
    <citation type="submission" date="2020-09" db="EMBL/GenBank/DDBJ databases">
        <title>Pelagicoccus enzymogenes sp. nov. with an EPS production, isolated from marine sediment.</title>
        <authorList>
            <person name="Feng X."/>
        </authorList>
    </citation>
    <scope>NUCLEOTIDE SEQUENCE</scope>
    <source>
        <strain evidence="2">NFK12</strain>
    </source>
</reference>
<keyword evidence="3" id="KW-1185">Reference proteome</keyword>
<feature type="domain" description="Hemerythrin-like" evidence="1">
    <location>
        <begin position="36"/>
        <end position="161"/>
    </location>
</feature>
<organism evidence="2 3">
    <name type="scientific">Pelagicoccus enzymogenes</name>
    <dbReference type="NCBI Taxonomy" id="2773457"/>
    <lineage>
        <taxon>Bacteria</taxon>
        <taxon>Pseudomonadati</taxon>
        <taxon>Verrucomicrobiota</taxon>
        <taxon>Opitutia</taxon>
        <taxon>Puniceicoccales</taxon>
        <taxon>Pelagicoccaceae</taxon>
        <taxon>Pelagicoccus</taxon>
    </lineage>
</organism>
<evidence type="ECO:0000313" key="2">
    <source>
        <dbReference type="EMBL" id="MBD5779774.1"/>
    </source>
</evidence>